<keyword evidence="8" id="KW-0472">Membrane</keyword>
<accession>A0A0G9JUY0</accession>
<dbReference type="Pfam" id="PF00005">
    <property type="entry name" value="ABC_tran"/>
    <property type="match status" value="1"/>
</dbReference>
<evidence type="ECO:0000256" key="2">
    <source>
        <dbReference type="ARBA" id="ARBA00022475"/>
    </source>
</evidence>
<keyword evidence="6" id="KW-0408">Iron</keyword>
<gene>
    <name evidence="10" type="ORF">AA20_09400</name>
</gene>
<dbReference type="GO" id="GO:0016887">
    <property type="term" value="F:ATP hydrolysis activity"/>
    <property type="evidence" value="ECO:0007669"/>
    <property type="project" value="InterPro"/>
</dbReference>
<feature type="domain" description="ABC transporter" evidence="9">
    <location>
        <begin position="5"/>
        <end position="234"/>
    </location>
</feature>
<keyword evidence="4" id="KW-0547">Nucleotide-binding</keyword>
<dbReference type="PANTHER" id="PTHR42781">
    <property type="entry name" value="SPERMIDINE/PUTRESCINE IMPORT ATP-BINDING PROTEIN POTA"/>
    <property type="match status" value="1"/>
</dbReference>
<dbReference type="InterPro" id="IPR015853">
    <property type="entry name" value="ABC_transpr_FbpC"/>
</dbReference>
<dbReference type="PANTHER" id="PTHR42781:SF4">
    <property type="entry name" value="SPERMIDINE_PUTRESCINE IMPORT ATP-BINDING PROTEIN POTA"/>
    <property type="match status" value="1"/>
</dbReference>
<evidence type="ECO:0000256" key="1">
    <source>
        <dbReference type="ARBA" id="ARBA00022448"/>
    </source>
</evidence>
<evidence type="ECO:0000256" key="5">
    <source>
        <dbReference type="ARBA" id="ARBA00022840"/>
    </source>
</evidence>
<dbReference type="RefSeq" id="WP_004510893.1">
    <property type="nucleotide sequence ID" value="NZ_JAIQ01000133.1"/>
</dbReference>
<dbReference type="InterPro" id="IPR013611">
    <property type="entry name" value="Transp-assoc_OB_typ2"/>
</dbReference>
<evidence type="ECO:0000256" key="6">
    <source>
        <dbReference type="ARBA" id="ARBA00023004"/>
    </source>
</evidence>
<comment type="caution">
    <text evidence="10">The sequence shown here is derived from an EMBL/GenBank/DDBJ whole genome shotgun (WGS) entry which is preliminary data.</text>
</comment>
<dbReference type="PATRIC" id="fig|1447256.3.peg.1836"/>
<sequence>MNEIVQIKNLRKVFCKGNICVANKINLSIKEGEIFTILGRSGSGKTTLLRMISGLETPDNGEIIIDNKVVFSEDTNVEPKNRKIAIVFQNYALLPHLTIASNITFGSDASKEDLEEILKKTKLKGQENKFPHELSGGQQQRVALARALINKAKILLLDEPLSNIDTELRTHLRAELKEMIKAFNITAIFITHDKEDAFYLSDRIAIIYGGDILQVGTSKEIYNNPIDLYCANFLGKITKIDENSYIRPESIKISPDGKIKGLIKNIIFYGSFYEITVLADEKHFILHSFDDTLEIGQKVNLSFENKILKF</sequence>
<evidence type="ECO:0000256" key="7">
    <source>
        <dbReference type="ARBA" id="ARBA00023065"/>
    </source>
</evidence>
<evidence type="ECO:0000313" key="10">
    <source>
        <dbReference type="EMBL" id="KLD98093.1"/>
    </source>
</evidence>
<dbReference type="PROSITE" id="PS50893">
    <property type="entry name" value="ABC_TRANSPORTER_2"/>
    <property type="match status" value="1"/>
</dbReference>
<keyword evidence="3" id="KW-0410">Iron transport</keyword>
<evidence type="ECO:0000256" key="3">
    <source>
        <dbReference type="ARBA" id="ARBA00022496"/>
    </source>
</evidence>
<dbReference type="GO" id="GO:0015697">
    <property type="term" value="P:quaternary ammonium group transport"/>
    <property type="evidence" value="ECO:0007669"/>
    <property type="project" value="UniProtKB-ARBA"/>
</dbReference>
<dbReference type="SMART" id="SM00382">
    <property type="entry name" value="AAA"/>
    <property type="match status" value="1"/>
</dbReference>
<evidence type="ECO:0000256" key="4">
    <source>
        <dbReference type="ARBA" id="ARBA00022741"/>
    </source>
</evidence>
<dbReference type="Proteomes" id="UP000035514">
    <property type="component" value="Unassembled WGS sequence"/>
</dbReference>
<organism evidence="10 11">
    <name type="scientific">Aliarcobacter butzleri L348</name>
    <dbReference type="NCBI Taxonomy" id="1447256"/>
    <lineage>
        <taxon>Bacteria</taxon>
        <taxon>Pseudomonadati</taxon>
        <taxon>Campylobacterota</taxon>
        <taxon>Epsilonproteobacteria</taxon>
        <taxon>Campylobacterales</taxon>
        <taxon>Arcobacteraceae</taxon>
        <taxon>Aliarcobacter</taxon>
    </lineage>
</organism>
<keyword evidence="1" id="KW-0813">Transport</keyword>
<dbReference type="InterPro" id="IPR017871">
    <property type="entry name" value="ABC_transporter-like_CS"/>
</dbReference>
<evidence type="ECO:0000259" key="9">
    <source>
        <dbReference type="PROSITE" id="PS50893"/>
    </source>
</evidence>
<protein>
    <submittedName>
        <fullName evidence="10">ABC transporter ATP-binding protein</fullName>
    </submittedName>
</protein>
<dbReference type="GO" id="GO:0015408">
    <property type="term" value="F:ABC-type ferric iron transporter activity"/>
    <property type="evidence" value="ECO:0007669"/>
    <property type="project" value="InterPro"/>
</dbReference>
<keyword evidence="5 10" id="KW-0067">ATP-binding</keyword>
<dbReference type="GO" id="GO:0005524">
    <property type="term" value="F:ATP binding"/>
    <property type="evidence" value="ECO:0007669"/>
    <property type="project" value="UniProtKB-KW"/>
</dbReference>
<keyword evidence="7" id="KW-0406">Ion transport</keyword>
<dbReference type="PROSITE" id="PS00211">
    <property type="entry name" value="ABC_TRANSPORTER_1"/>
    <property type="match status" value="1"/>
</dbReference>
<dbReference type="FunFam" id="3.40.50.300:FF:000425">
    <property type="entry name" value="Probable ABC transporter, ATP-binding subunit"/>
    <property type="match status" value="1"/>
</dbReference>
<dbReference type="InterPro" id="IPR027417">
    <property type="entry name" value="P-loop_NTPase"/>
</dbReference>
<dbReference type="Pfam" id="PF08402">
    <property type="entry name" value="TOBE_2"/>
    <property type="match status" value="1"/>
</dbReference>
<evidence type="ECO:0000313" key="11">
    <source>
        <dbReference type="Proteomes" id="UP000035514"/>
    </source>
</evidence>
<name>A0A0G9JUY0_9BACT</name>
<reference evidence="10 11" key="1">
    <citation type="submission" date="2014-01" db="EMBL/GenBank/DDBJ databases">
        <title>Development of a Comparative Genomic Fingerprinting Assay for High Resolution Genotyping of Arcobacter butzleri.</title>
        <authorList>
            <person name="Webb A.L."/>
            <person name="Inglis G.D."/>
            <person name="Kruczkiewicz P."/>
            <person name="Selinger L.B."/>
            <person name="Taboada E.N."/>
        </authorList>
    </citation>
    <scope>NUCLEOTIDE SEQUENCE [LARGE SCALE GENOMIC DNA]</scope>
    <source>
        <strain evidence="10 11">L348</strain>
    </source>
</reference>
<dbReference type="Gene3D" id="3.40.50.300">
    <property type="entry name" value="P-loop containing nucleotide triphosphate hydrolases"/>
    <property type="match status" value="1"/>
</dbReference>
<dbReference type="AlphaFoldDB" id="A0A0G9JUY0"/>
<proteinExistence type="predicted"/>
<keyword evidence="2" id="KW-1003">Cell membrane</keyword>
<dbReference type="InterPro" id="IPR050093">
    <property type="entry name" value="ABC_SmlMolc_Importer"/>
</dbReference>
<evidence type="ECO:0000256" key="8">
    <source>
        <dbReference type="ARBA" id="ARBA00023136"/>
    </source>
</evidence>
<dbReference type="InterPro" id="IPR008995">
    <property type="entry name" value="Mo/tungstate-bd_C_term_dom"/>
</dbReference>
<dbReference type="InterPro" id="IPR003593">
    <property type="entry name" value="AAA+_ATPase"/>
</dbReference>
<dbReference type="EMBL" id="JAIQ01000133">
    <property type="protein sequence ID" value="KLD98093.1"/>
    <property type="molecule type" value="Genomic_DNA"/>
</dbReference>
<dbReference type="SUPFAM" id="SSF50331">
    <property type="entry name" value="MOP-like"/>
    <property type="match status" value="1"/>
</dbReference>
<dbReference type="InterPro" id="IPR003439">
    <property type="entry name" value="ABC_transporter-like_ATP-bd"/>
</dbReference>
<dbReference type="CDD" id="cd03259">
    <property type="entry name" value="ABC_Carb_Solutes_like"/>
    <property type="match status" value="1"/>
</dbReference>
<dbReference type="SUPFAM" id="SSF52540">
    <property type="entry name" value="P-loop containing nucleoside triphosphate hydrolases"/>
    <property type="match status" value="1"/>
</dbReference>
<dbReference type="GO" id="GO:0043190">
    <property type="term" value="C:ATP-binding cassette (ABC) transporter complex"/>
    <property type="evidence" value="ECO:0007669"/>
    <property type="project" value="InterPro"/>
</dbReference>